<dbReference type="InterPro" id="IPR044839">
    <property type="entry name" value="NDR1-like"/>
</dbReference>
<reference evidence="6 7" key="1">
    <citation type="journal article" date="2024" name="Plant J.">
        <title>Genome sequences and population genomics reveal climatic adaptation and genomic divergence between two closely related sweetgum species.</title>
        <authorList>
            <person name="Xu W.Q."/>
            <person name="Ren C.Q."/>
            <person name="Zhang X.Y."/>
            <person name="Comes H.P."/>
            <person name="Liu X.H."/>
            <person name="Li Y.G."/>
            <person name="Kettle C.J."/>
            <person name="Jalonen R."/>
            <person name="Gaisberger H."/>
            <person name="Ma Y.Z."/>
            <person name="Qiu Y.X."/>
        </authorList>
    </citation>
    <scope>NUCLEOTIDE SEQUENCE [LARGE SCALE GENOMIC DNA]</scope>
    <source>
        <strain evidence="6">Hangzhou</strain>
    </source>
</reference>
<dbReference type="EMBL" id="JBBPBK010000400">
    <property type="protein sequence ID" value="KAK9265408.1"/>
    <property type="molecule type" value="Genomic_DNA"/>
</dbReference>
<keyword evidence="3" id="KW-1133">Transmembrane helix</keyword>
<comment type="subcellular location">
    <subcellularLocation>
        <location evidence="1">Membrane</location>
        <topology evidence="1">Single-pass membrane protein</topology>
    </subcellularLocation>
</comment>
<accession>A0AAP0R2A1</accession>
<evidence type="ECO:0000256" key="1">
    <source>
        <dbReference type="ARBA" id="ARBA00004167"/>
    </source>
</evidence>
<keyword evidence="7" id="KW-1185">Reference proteome</keyword>
<dbReference type="PANTHER" id="PTHR31415:SF125">
    <property type="entry name" value="HARPIN INDUCING PROTEIN 1-LIKE 9"/>
    <property type="match status" value="1"/>
</dbReference>
<feature type="domain" description="Late embryogenesis abundant protein LEA-2 subgroup" evidence="5">
    <location>
        <begin position="35"/>
        <end position="123"/>
    </location>
</feature>
<gene>
    <name evidence="6" type="ORF">L1049_012369</name>
</gene>
<dbReference type="GO" id="GO:0098542">
    <property type="term" value="P:defense response to other organism"/>
    <property type="evidence" value="ECO:0007669"/>
    <property type="project" value="InterPro"/>
</dbReference>
<dbReference type="Pfam" id="PF03168">
    <property type="entry name" value="LEA_2"/>
    <property type="match status" value="1"/>
</dbReference>
<dbReference type="InterPro" id="IPR004864">
    <property type="entry name" value="LEA_2"/>
</dbReference>
<dbReference type="GO" id="GO:0009506">
    <property type="term" value="C:plasmodesma"/>
    <property type="evidence" value="ECO:0007669"/>
    <property type="project" value="TreeGrafter"/>
</dbReference>
<proteinExistence type="predicted"/>
<evidence type="ECO:0000256" key="4">
    <source>
        <dbReference type="ARBA" id="ARBA00023136"/>
    </source>
</evidence>
<evidence type="ECO:0000256" key="3">
    <source>
        <dbReference type="ARBA" id="ARBA00022989"/>
    </source>
</evidence>
<dbReference type="GO" id="GO:0005886">
    <property type="term" value="C:plasma membrane"/>
    <property type="evidence" value="ECO:0007669"/>
    <property type="project" value="TreeGrafter"/>
</dbReference>
<keyword evidence="4" id="KW-0472">Membrane</keyword>
<protein>
    <recommendedName>
        <fullName evidence="5">Late embryogenesis abundant protein LEA-2 subgroup domain-containing protein</fullName>
    </recommendedName>
</protein>
<dbReference type="PANTHER" id="PTHR31415">
    <property type="entry name" value="OS05G0367900 PROTEIN"/>
    <property type="match status" value="1"/>
</dbReference>
<comment type="caution">
    <text evidence="6">The sequence shown here is derived from an EMBL/GenBank/DDBJ whole genome shotgun (WGS) entry which is preliminary data.</text>
</comment>
<evidence type="ECO:0000259" key="5">
    <source>
        <dbReference type="Pfam" id="PF03168"/>
    </source>
</evidence>
<evidence type="ECO:0000313" key="7">
    <source>
        <dbReference type="Proteomes" id="UP001415857"/>
    </source>
</evidence>
<evidence type="ECO:0000256" key="2">
    <source>
        <dbReference type="ARBA" id="ARBA00022692"/>
    </source>
</evidence>
<name>A0AAP0R2A1_LIQFO</name>
<dbReference type="Proteomes" id="UP001415857">
    <property type="component" value="Unassembled WGS sequence"/>
</dbReference>
<organism evidence="6 7">
    <name type="scientific">Liquidambar formosana</name>
    <name type="common">Formosan gum</name>
    <dbReference type="NCBI Taxonomy" id="63359"/>
    <lineage>
        <taxon>Eukaryota</taxon>
        <taxon>Viridiplantae</taxon>
        <taxon>Streptophyta</taxon>
        <taxon>Embryophyta</taxon>
        <taxon>Tracheophyta</taxon>
        <taxon>Spermatophyta</taxon>
        <taxon>Magnoliopsida</taxon>
        <taxon>eudicotyledons</taxon>
        <taxon>Gunneridae</taxon>
        <taxon>Pentapetalae</taxon>
        <taxon>Saxifragales</taxon>
        <taxon>Altingiaceae</taxon>
        <taxon>Liquidambar</taxon>
    </lineage>
</organism>
<sequence length="162" mass="18567">MYTITNLYIPALEGQNSTVHQNEVFRQNTSIIFNLEISNPNKGIGVYYDGINLTLYYTDAIVGVKSMPAFYQGHKKTTLRKVLVNASQQFWRGIEGGTIYLRVYLETAVKYKIFRSKTKHHQIDLEAYVPIGSDGRITGEKSIKLHHTLNCSSRQNMEIYEV</sequence>
<evidence type="ECO:0000313" key="6">
    <source>
        <dbReference type="EMBL" id="KAK9265408.1"/>
    </source>
</evidence>
<keyword evidence="2" id="KW-0812">Transmembrane</keyword>
<dbReference type="AlphaFoldDB" id="A0AAP0R2A1"/>